<keyword evidence="1" id="KW-0808">Transferase</keyword>
<proteinExistence type="inferred from homology"/>
<dbReference type="EMBL" id="JAPNNL010000159">
    <property type="protein sequence ID" value="MDA0637491.1"/>
    <property type="molecule type" value="Genomic_DNA"/>
</dbReference>
<name>A0ABT4SJV0_9ACTN</name>
<evidence type="ECO:0000313" key="2">
    <source>
        <dbReference type="EMBL" id="MDA0637491.1"/>
    </source>
</evidence>
<evidence type="ECO:0000256" key="1">
    <source>
        <dbReference type="RuleBase" id="RU004466"/>
    </source>
</evidence>
<keyword evidence="3" id="KW-1185">Reference proteome</keyword>
<dbReference type="SUPFAM" id="SSF48576">
    <property type="entry name" value="Terpenoid synthases"/>
    <property type="match status" value="1"/>
</dbReference>
<dbReference type="SFLD" id="SFLDS00005">
    <property type="entry name" value="Isoprenoid_Synthase_Type_I"/>
    <property type="match status" value="1"/>
</dbReference>
<sequence>MTALLPPVVAQARELVEPVLRAAVDRLDPLTARVSAYHLGWAGAPGLPSAAPGKALRPALVLLSARAAGGDAEECAPAAAAVELVHAFSLIHDDIMDGDEMRRCRPSAWRVFGEPAAILAGDALLALAFELLLEHDAPGRSAAARSLSAATRGLIRGQGLDLEFERRRDVSLDECREMSAHKTGDLFACACSIGAAAAGGPADLVAGLAAFGAEAGLAFQLTDDLLGIWGRPETTGKPVGSDLRSRKKSLPVVAALTSGTAAGERLARLLAQPGPLTEHDLRTAARLVEDAGGRAWAETQAKHLLDSAGRRLADARVATDVREQLLDIARFITTRDY</sequence>
<dbReference type="PANTHER" id="PTHR12001:SF71">
    <property type="entry name" value="(2E,6E)-FARNESYL DIPHOSPHATE SYNTHASE"/>
    <property type="match status" value="1"/>
</dbReference>
<dbReference type="InterPro" id="IPR008949">
    <property type="entry name" value="Isoprenoid_synthase_dom_sf"/>
</dbReference>
<dbReference type="Gene3D" id="1.10.600.10">
    <property type="entry name" value="Farnesyl Diphosphate Synthase"/>
    <property type="match status" value="1"/>
</dbReference>
<organism evidence="2 3">
    <name type="scientific">Nonomuraea corallina</name>
    <dbReference type="NCBI Taxonomy" id="2989783"/>
    <lineage>
        <taxon>Bacteria</taxon>
        <taxon>Bacillati</taxon>
        <taxon>Actinomycetota</taxon>
        <taxon>Actinomycetes</taxon>
        <taxon>Streptosporangiales</taxon>
        <taxon>Streptosporangiaceae</taxon>
        <taxon>Nonomuraea</taxon>
    </lineage>
</organism>
<protein>
    <submittedName>
        <fullName evidence="2">Polyprenyl synthetase family protein</fullName>
    </submittedName>
</protein>
<dbReference type="PANTHER" id="PTHR12001">
    <property type="entry name" value="GERANYLGERANYL PYROPHOSPHATE SYNTHASE"/>
    <property type="match status" value="1"/>
</dbReference>
<dbReference type="InterPro" id="IPR000092">
    <property type="entry name" value="Polyprenyl_synt"/>
</dbReference>
<dbReference type="Pfam" id="PF00348">
    <property type="entry name" value="polyprenyl_synt"/>
    <property type="match status" value="1"/>
</dbReference>
<dbReference type="Proteomes" id="UP001144036">
    <property type="component" value="Unassembled WGS sequence"/>
</dbReference>
<evidence type="ECO:0000313" key="3">
    <source>
        <dbReference type="Proteomes" id="UP001144036"/>
    </source>
</evidence>
<gene>
    <name evidence="2" type="ORF">OUY22_29140</name>
</gene>
<accession>A0ABT4SJV0</accession>
<dbReference type="RefSeq" id="WP_270158394.1">
    <property type="nucleotide sequence ID" value="NZ_JAPNNL010000159.1"/>
</dbReference>
<comment type="similarity">
    <text evidence="1">Belongs to the FPP/GGPP synthase family.</text>
</comment>
<dbReference type="SFLD" id="SFLDG01017">
    <property type="entry name" value="Polyprenyl_Transferase_Like"/>
    <property type="match status" value="1"/>
</dbReference>
<comment type="caution">
    <text evidence="2">The sequence shown here is derived from an EMBL/GenBank/DDBJ whole genome shotgun (WGS) entry which is preliminary data.</text>
</comment>
<reference evidence="2" key="1">
    <citation type="submission" date="2022-11" db="EMBL/GenBank/DDBJ databases">
        <title>Nonomuraea corallina sp. nov., a new species of the genus Nonomuraea isolated from sea side sediment in Thai sea.</title>
        <authorList>
            <person name="Ngamcharungchit C."/>
            <person name="Matsumoto A."/>
            <person name="Suriyachadkun C."/>
            <person name="Panbangred W."/>
            <person name="Inahashi Y."/>
            <person name="Intra B."/>
        </authorList>
    </citation>
    <scope>NUCLEOTIDE SEQUENCE</scope>
    <source>
        <strain evidence="2">MCN248</strain>
    </source>
</reference>